<dbReference type="Pfam" id="PF12833">
    <property type="entry name" value="HTH_18"/>
    <property type="match status" value="1"/>
</dbReference>
<dbReference type="RefSeq" id="WP_228352380.1">
    <property type="nucleotide sequence ID" value="NZ_JACEGA010000001.1"/>
</dbReference>
<dbReference type="PRINTS" id="PR00032">
    <property type="entry name" value="HTHARAC"/>
</dbReference>
<comment type="caution">
    <text evidence="6">Lacks conserved residue(s) required for the propagation of feature annotation.</text>
</comment>
<dbReference type="EMBL" id="JACEGA010000001">
    <property type="protein sequence ID" value="MBB2182676.1"/>
    <property type="molecule type" value="Genomic_DNA"/>
</dbReference>
<dbReference type="InterPro" id="IPR001789">
    <property type="entry name" value="Sig_transdc_resp-reg_receiver"/>
</dbReference>
<evidence type="ECO:0000256" key="5">
    <source>
        <dbReference type="ARBA" id="ARBA00024867"/>
    </source>
</evidence>
<proteinExistence type="predicted"/>
<dbReference type="PROSITE" id="PS01124">
    <property type="entry name" value="HTH_ARAC_FAMILY_2"/>
    <property type="match status" value="1"/>
</dbReference>
<evidence type="ECO:0000256" key="4">
    <source>
        <dbReference type="ARBA" id="ARBA00023163"/>
    </source>
</evidence>
<evidence type="ECO:0000256" key="3">
    <source>
        <dbReference type="ARBA" id="ARBA00023125"/>
    </source>
</evidence>
<evidence type="ECO:0000259" key="7">
    <source>
        <dbReference type="PROSITE" id="PS01124"/>
    </source>
</evidence>
<feature type="domain" description="HTH araC/xylS-type" evidence="7">
    <location>
        <begin position="259"/>
        <end position="357"/>
    </location>
</feature>
<dbReference type="SMART" id="SM00342">
    <property type="entry name" value="HTH_ARAC"/>
    <property type="match status" value="1"/>
</dbReference>
<dbReference type="SUPFAM" id="SSF52172">
    <property type="entry name" value="CheY-like"/>
    <property type="match status" value="1"/>
</dbReference>
<sequence length="366" mass="43150">MYKVLIVEPQEFALKALLNLPIWGIGEDGFVCTETATNGEEALTLLQTKEFDLVLTEINLSIFDGLQLLKQVYKDNEPPLIVFISDIVSFTYAREGFIYGAFDYLPKPLNRETMLALFQRATEKLEKQKKHLSIRSDASMEHRTFLAKGQIQALINRFTHKDETVPEMFRNMMMTIYHSKTSSQPSDILANKLFVTITVGIFEKHDWLPLYLPQNFHKQFDYPVLHDSNDFIEYYMRKFTCLFQLFCQLNPDFQDETLIKIHQYILQHPEEDLKLTMIASKFYMNHSYLSNLFSKKSSIHYSQLVTIVKMKRAEYLLNYTVLPVIDIAYRLGYKDIHYFTQIYKKTIGKSPTEYNREAYYYSEYTI</sequence>
<dbReference type="Proteomes" id="UP000574276">
    <property type="component" value="Unassembled WGS sequence"/>
</dbReference>
<dbReference type="PANTHER" id="PTHR43280">
    <property type="entry name" value="ARAC-FAMILY TRANSCRIPTIONAL REGULATOR"/>
    <property type="match status" value="1"/>
</dbReference>
<dbReference type="SUPFAM" id="SSF46689">
    <property type="entry name" value="Homeodomain-like"/>
    <property type="match status" value="1"/>
</dbReference>
<dbReference type="PROSITE" id="PS00041">
    <property type="entry name" value="HTH_ARAC_FAMILY_1"/>
    <property type="match status" value="1"/>
</dbReference>
<name>A0A839JZ76_9FIRM</name>
<dbReference type="GO" id="GO:0003700">
    <property type="term" value="F:DNA-binding transcription factor activity"/>
    <property type="evidence" value="ECO:0007669"/>
    <property type="project" value="InterPro"/>
</dbReference>
<dbReference type="InterPro" id="IPR009057">
    <property type="entry name" value="Homeodomain-like_sf"/>
</dbReference>
<dbReference type="GO" id="GO:0000160">
    <property type="term" value="P:phosphorelay signal transduction system"/>
    <property type="evidence" value="ECO:0007669"/>
    <property type="project" value="InterPro"/>
</dbReference>
<dbReference type="SMART" id="SM00448">
    <property type="entry name" value="REC"/>
    <property type="match status" value="1"/>
</dbReference>
<reference evidence="9 10" key="1">
    <citation type="submission" date="2020-07" db="EMBL/GenBank/DDBJ databases">
        <title>Characterization and genome sequencing of isolate MD1, a novel member within the family Lachnospiraceae.</title>
        <authorList>
            <person name="Rettenmaier R."/>
            <person name="Di Bello L."/>
            <person name="Zinser C."/>
            <person name="Scheitz K."/>
            <person name="Liebl W."/>
            <person name="Zverlov V."/>
        </authorList>
    </citation>
    <scope>NUCLEOTIDE SEQUENCE [LARGE SCALE GENOMIC DNA]</scope>
    <source>
        <strain evidence="9 10">MD1</strain>
    </source>
</reference>
<dbReference type="Pfam" id="PF00072">
    <property type="entry name" value="Response_reg"/>
    <property type="match status" value="1"/>
</dbReference>
<evidence type="ECO:0000256" key="1">
    <source>
        <dbReference type="ARBA" id="ARBA00018672"/>
    </source>
</evidence>
<feature type="domain" description="Response regulatory" evidence="8">
    <location>
        <begin position="3"/>
        <end position="122"/>
    </location>
</feature>
<keyword evidence="10" id="KW-1185">Reference proteome</keyword>
<dbReference type="Gene3D" id="1.10.10.60">
    <property type="entry name" value="Homeodomain-like"/>
    <property type="match status" value="1"/>
</dbReference>
<keyword evidence="3" id="KW-0238">DNA-binding</keyword>
<evidence type="ECO:0000256" key="2">
    <source>
        <dbReference type="ARBA" id="ARBA00023015"/>
    </source>
</evidence>
<dbReference type="PROSITE" id="PS50110">
    <property type="entry name" value="RESPONSE_REGULATORY"/>
    <property type="match status" value="1"/>
</dbReference>
<dbReference type="InterPro" id="IPR018060">
    <property type="entry name" value="HTH_AraC"/>
</dbReference>
<gene>
    <name evidence="9" type="ORF">H0486_07285</name>
</gene>
<evidence type="ECO:0000259" key="8">
    <source>
        <dbReference type="PROSITE" id="PS50110"/>
    </source>
</evidence>
<dbReference type="GO" id="GO:0043565">
    <property type="term" value="F:sequence-specific DNA binding"/>
    <property type="evidence" value="ECO:0007669"/>
    <property type="project" value="InterPro"/>
</dbReference>
<evidence type="ECO:0000313" key="9">
    <source>
        <dbReference type="EMBL" id="MBB2182676.1"/>
    </source>
</evidence>
<dbReference type="Gene3D" id="3.40.50.2300">
    <property type="match status" value="1"/>
</dbReference>
<protein>
    <recommendedName>
        <fullName evidence="1">Stage 0 sporulation protein A homolog</fullName>
    </recommendedName>
</protein>
<dbReference type="InterPro" id="IPR011006">
    <property type="entry name" value="CheY-like_superfamily"/>
</dbReference>
<comment type="function">
    <text evidence="5">May play the central regulatory role in sporulation. It may be an element of the effector pathway responsible for the activation of sporulation genes in response to nutritional stress. Spo0A may act in concert with spo0H (a sigma factor) to control the expression of some genes that are critical to the sporulation process.</text>
</comment>
<keyword evidence="4" id="KW-0804">Transcription</keyword>
<accession>A0A839JZ76</accession>
<organism evidence="9 10">
    <name type="scientific">Variimorphobacter saccharofermentans</name>
    <dbReference type="NCBI Taxonomy" id="2755051"/>
    <lineage>
        <taxon>Bacteria</taxon>
        <taxon>Bacillati</taxon>
        <taxon>Bacillota</taxon>
        <taxon>Clostridia</taxon>
        <taxon>Lachnospirales</taxon>
        <taxon>Lachnospiraceae</taxon>
        <taxon>Variimorphobacter</taxon>
    </lineage>
</organism>
<dbReference type="InterPro" id="IPR018062">
    <property type="entry name" value="HTH_AraC-typ_CS"/>
</dbReference>
<dbReference type="AlphaFoldDB" id="A0A839JZ76"/>
<evidence type="ECO:0000256" key="6">
    <source>
        <dbReference type="PROSITE-ProRule" id="PRU00169"/>
    </source>
</evidence>
<keyword evidence="2" id="KW-0805">Transcription regulation</keyword>
<dbReference type="InterPro" id="IPR020449">
    <property type="entry name" value="Tscrpt_reg_AraC-type_HTH"/>
</dbReference>
<comment type="caution">
    <text evidence="9">The sequence shown here is derived from an EMBL/GenBank/DDBJ whole genome shotgun (WGS) entry which is preliminary data.</text>
</comment>
<dbReference type="PANTHER" id="PTHR43280:SF10">
    <property type="entry name" value="REGULATORY PROTEIN POCR"/>
    <property type="match status" value="1"/>
</dbReference>
<evidence type="ECO:0000313" key="10">
    <source>
        <dbReference type="Proteomes" id="UP000574276"/>
    </source>
</evidence>